<sequence>MKTLRRIALALVIIGAINWGLIGLFQWDLVGSIFGGTDSGLARIIYTLVGISGIICLGLLFNSETADVPAREGNKGFNNANYATEFAEEPDLDRLYNPSREALDFDDEEDIEDEWRQ</sequence>
<comment type="caution">
    <text evidence="2">The sequence shown here is derived from an EMBL/GenBank/DDBJ whole genome shotgun (WGS) entry which is preliminary data.</text>
</comment>
<keyword evidence="1" id="KW-0812">Transmembrane</keyword>
<dbReference type="Proteomes" id="UP001596147">
    <property type="component" value="Unassembled WGS sequence"/>
</dbReference>
<evidence type="ECO:0000313" key="3">
    <source>
        <dbReference type="Proteomes" id="UP001596147"/>
    </source>
</evidence>
<reference evidence="3" key="1">
    <citation type="journal article" date="2019" name="Int. J. Syst. Evol. Microbiol.">
        <title>The Global Catalogue of Microorganisms (GCM) 10K type strain sequencing project: providing services to taxonomists for standard genome sequencing and annotation.</title>
        <authorList>
            <consortium name="The Broad Institute Genomics Platform"/>
            <consortium name="The Broad Institute Genome Sequencing Center for Infectious Disease"/>
            <person name="Wu L."/>
            <person name="Ma J."/>
        </authorList>
    </citation>
    <scope>NUCLEOTIDE SEQUENCE [LARGE SCALE GENOMIC DNA]</scope>
    <source>
        <strain evidence="3">CGMCC 1.12237</strain>
    </source>
</reference>
<gene>
    <name evidence="2" type="ORF">ACFPM4_13620</name>
</gene>
<proteinExistence type="predicted"/>
<dbReference type="EMBL" id="JBHSMC010000016">
    <property type="protein sequence ID" value="MFC5465787.1"/>
    <property type="molecule type" value="Genomic_DNA"/>
</dbReference>
<dbReference type="Pfam" id="PF04070">
    <property type="entry name" value="DUF378"/>
    <property type="match status" value="1"/>
</dbReference>
<dbReference type="InterPro" id="IPR007211">
    <property type="entry name" value="DUF378"/>
</dbReference>
<keyword evidence="1" id="KW-1133">Transmembrane helix</keyword>
<dbReference type="RefSeq" id="WP_382352776.1">
    <property type="nucleotide sequence ID" value="NZ_JBHSMC010000016.1"/>
</dbReference>
<feature type="transmembrane region" description="Helical" evidence="1">
    <location>
        <begin position="7"/>
        <end position="29"/>
    </location>
</feature>
<protein>
    <submittedName>
        <fullName evidence="2">DUF378 domain-containing protein</fullName>
    </submittedName>
</protein>
<feature type="transmembrane region" description="Helical" evidence="1">
    <location>
        <begin position="41"/>
        <end position="61"/>
    </location>
</feature>
<keyword evidence="3" id="KW-1185">Reference proteome</keyword>
<accession>A0ABW0LLJ4</accession>
<dbReference type="PANTHER" id="PTHR37304:SF1">
    <property type="entry name" value="MEMBRANE PROTEIN"/>
    <property type="match status" value="1"/>
</dbReference>
<dbReference type="PANTHER" id="PTHR37304">
    <property type="entry name" value="MEMBRANE PROTEIN-RELATED"/>
    <property type="match status" value="1"/>
</dbReference>
<organism evidence="2 3">
    <name type="scientific">Lederbergia graminis</name>
    <dbReference type="NCBI Taxonomy" id="735518"/>
    <lineage>
        <taxon>Bacteria</taxon>
        <taxon>Bacillati</taxon>
        <taxon>Bacillota</taxon>
        <taxon>Bacilli</taxon>
        <taxon>Bacillales</taxon>
        <taxon>Bacillaceae</taxon>
        <taxon>Lederbergia</taxon>
    </lineage>
</organism>
<keyword evidence="1" id="KW-0472">Membrane</keyword>
<evidence type="ECO:0000313" key="2">
    <source>
        <dbReference type="EMBL" id="MFC5465787.1"/>
    </source>
</evidence>
<name>A0ABW0LLJ4_9BACI</name>
<evidence type="ECO:0000256" key="1">
    <source>
        <dbReference type="SAM" id="Phobius"/>
    </source>
</evidence>